<dbReference type="KEGG" id="orz:FNH13_13960"/>
<proteinExistence type="predicted"/>
<dbReference type="AlphaFoldDB" id="A0A516GCS1"/>
<reference evidence="1 2" key="1">
    <citation type="submission" date="2019-07" db="EMBL/GenBank/DDBJ databases">
        <title>complete genome sequencing of Ornithinimicrobium sp. H23M54.</title>
        <authorList>
            <person name="Bae J.-W."/>
            <person name="Lee S.-Y."/>
        </authorList>
    </citation>
    <scope>NUCLEOTIDE SEQUENCE [LARGE SCALE GENOMIC DNA]</scope>
    <source>
        <strain evidence="1 2">H23M54</strain>
    </source>
</reference>
<protein>
    <submittedName>
        <fullName evidence="1">RNA polymerase subunit sigma-70</fullName>
    </submittedName>
</protein>
<gene>
    <name evidence="1" type="ORF">FNH13_13960</name>
</gene>
<name>A0A516GCS1_9MICO</name>
<dbReference type="Proteomes" id="UP000315395">
    <property type="component" value="Chromosome"/>
</dbReference>
<dbReference type="Pfam" id="PF16264">
    <property type="entry name" value="SatD"/>
    <property type="match status" value="1"/>
</dbReference>
<organism evidence="1 2">
    <name type="scientific">Ornithinimicrobium ciconiae</name>
    <dbReference type="NCBI Taxonomy" id="2594265"/>
    <lineage>
        <taxon>Bacteria</taxon>
        <taxon>Bacillati</taxon>
        <taxon>Actinomycetota</taxon>
        <taxon>Actinomycetes</taxon>
        <taxon>Micrococcales</taxon>
        <taxon>Ornithinimicrobiaceae</taxon>
        <taxon>Ornithinimicrobium</taxon>
    </lineage>
</organism>
<dbReference type="InterPro" id="IPR032580">
    <property type="entry name" value="SatD"/>
</dbReference>
<dbReference type="EMBL" id="CP041616">
    <property type="protein sequence ID" value="QDO89297.1"/>
    <property type="molecule type" value="Genomic_DNA"/>
</dbReference>
<sequence length="218" mass="23209">MTDQAGAPLLATLLGDVIGSRSADDRQALHDTLTSALAAVSAELDTVDDVQVTAGDEFQGTFATVGEALYAALLLRLRLDPEIDVRVGVGWGEVTVLDQTQGTQDGPAWWAARAAIEWVEHQQSTAGWESVRTAYRPAEEVATGPSSEAITAALLCQDHLIGLMDGRSRHILDGLLHGRTQARLAEELGLTRQAVNQRRKHDGLAIATAAAQSLRAVV</sequence>
<evidence type="ECO:0000313" key="1">
    <source>
        <dbReference type="EMBL" id="QDO89297.1"/>
    </source>
</evidence>
<accession>A0A516GCS1</accession>
<keyword evidence="2" id="KW-1185">Reference proteome</keyword>
<dbReference type="RefSeq" id="WP_143783984.1">
    <property type="nucleotide sequence ID" value="NZ_CP041616.1"/>
</dbReference>
<evidence type="ECO:0000313" key="2">
    <source>
        <dbReference type="Proteomes" id="UP000315395"/>
    </source>
</evidence>
<dbReference type="OrthoDB" id="4711815at2"/>